<reference evidence="3 4" key="1">
    <citation type="submission" date="2024-03" db="EMBL/GenBank/DDBJ databases">
        <title>Two novel species of the genus Flavobacterium exhibiting potentially degradation of complex polysaccharides.</title>
        <authorList>
            <person name="Lian X."/>
        </authorList>
    </citation>
    <scope>NUCLEOTIDE SEQUENCE [LARGE SCALE GENOMIC DNA]</scope>
    <source>
        <strain evidence="4">j3</strain>
    </source>
</reference>
<keyword evidence="1" id="KW-0732">Signal</keyword>
<protein>
    <submittedName>
        <fullName evidence="3">Protease complex subunit PrcB family protein</fullName>
    </submittedName>
</protein>
<gene>
    <name evidence="3" type="ORF">WFZ85_06075</name>
</gene>
<organism evidence="3 4">
    <name type="scientific">Flavobacterium aureirubrum</name>
    <dbReference type="NCBI Taxonomy" id="3133147"/>
    <lineage>
        <taxon>Bacteria</taxon>
        <taxon>Pseudomonadati</taxon>
        <taxon>Bacteroidota</taxon>
        <taxon>Flavobacteriia</taxon>
        <taxon>Flavobacteriales</taxon>
        <taxon>Flavobacteriaceae</taxon>
        <taxon>Flavobacterium</taxon>
    </lineage>
</organism>
<proteinExistence type="predicted"/>
<dbReference type="GO" id="GO:0008233">
    <property type="term" value="F:peptidase activity"/>
    <property type="evidence" value="ECO:0007669"/>
    <property type="project" value="UniProtKB-KW"/>
</dbReference>
<evidence type="ECO:0000256" key="1">
    <source>
        <dbReference type="SAM" id="SignalP"/>
    </source>
</evidence>
<name>A0ABU9N384_9FLAO</name>
<feature type="domain" description="PrcB C-terminal" evidence="2">
    <location>
        <begin position="76"/>
        <end position="135"/>
    </location>
</feature>
<dbReference type="Proteomes" id="UP001460072">
    <property type="component" value="Unassembled WGS sequence"/>
</dbReference>
<evidence type="ECO:0000259" key="2">
    <source>
        <dbReference type="Pfam" id="PF14343"/>
    </source>
</evidence>
<keyword evidence="3" id="KW-0378">Hydrolase</keyword>
<dbReference type="RefSeq" id="WP_342695398.1">
    <property type="nucleotide sequence ID" value="NZ_JBCGDO010000005.1"/>
</dbReference>
<comment type="caution">
    <text evidence="3">The sequence shown here is derived from an EMBL/GenBank/DDBJ whole genome shotgun (WGS) entry which is preliminary data.</text>
</comment>
<keyword evidence="4" id="KW-1185">Reference proteome</keyword>
<keyword evidence="3" id="KW-0645">Protease</keyword>
<sequence length="143" mass="16165">MKKIILSLTLLLLFSCSSTKSVVDNSLYEVLNYNNDGGANIKFYEILSEPNEINMLLSDANLKKKIKTEDLQNCNFVILNMGPLPADNYNIVIEKIEETDANIILYIKEIKPQSVENNPAIQIDLVYPYSVVKVNSKKPIVIK</sequence>
<dbReference type="EMBL" id="JBCGDO010000005">
    <property type="protein sequence ID" value="MEM0542174.1"/>
    <property type="molecule type" value="Genomic_DNA"/>
</dbReference>
<dbReference type="GO" id="GO:0006508">
    <property type="term" value="P:proteolysis"/>
    <property type="evidence" value="ECO:0007669"/>
    <property type="project" value="UniProtKB-KW"/>
</dbReference>
<dbReference type="PROSITE" id="PS51257">
    <property type="entry name" value="PROKAR_LIPOPROTEIN"/>
    <property type="match status" value="1"/>
</dbReference>
<feature type="signal peptide" evidence="1">
    <location>
        <begin position="1"/>
        <end position="21"/>
    </location>
</feature>
<dbReference type="InterPro" id="IPR025748">
    <property type="entry name" value="PrcB_C_dom"/>
</dbReference>
<feature type="chain" id="PRO_5047535969" evidence="1">
    <location>
        <begin position="22"/>
        <end position="143"/>
    </location>
</feature>
<evidence type="ECO:0000313" key="4">
    <source>
        <dbReference type="Proteomes" id="UP001460072"/>
    </source>
</evidence>
<evidence type="ECO:0000313" key="3">
    <source>
        <dbReference type="EMBL" id="MEM0542174.1"/>
    </source>
</evidence>
<dbReference type="Pfam" id="PF14343">
    <property type="entry name" value="PrcB_C"/>
    <property type="match status" value="1"/>
</dbReference>
<accession>A0ABU9N384</accession>